<dbReference type="Gene3D" id="1.20.1250.20">
    <property type="entry name" value="MFS general substrate transporter like domains"/>
    <property type="match status" value="2"/>
</dbReference>
<evidence type="ECO:0000256" key="7">
    <source>
        <dbReference type="SAM" id="MobiDB-lite"/>
    </source>
</evidence>
<dbReference type="PANTHER" id="PTHR23505">
    <property type="entry name" value="SPINSTER"/>
    <property type="match status" value="1"/>
</dbReference>
<evidence type="ECO:0000313" key="10">
    <source>
        <dbReference type="EMBL" id="KFG31537.1"/>
    </source>
</evidence>
<dbReference type="Proteomes" id="UP000028828">
    <property type="component" value="Unassembled WGS sequence"/>
</dbReference>
<sequence length="560" mass="60476">MASEPFIDFKPSKAGLPPMPASPSQSSAEDEPLVKSDKKAKKERLNSMKTKSLMMVNASAALDGCDDQLLPATFRALERDLSFHPSLLGYITLAQTMCLSLLCPVWGYLSDRHSRKWLLAFGTFAWGLTTTLLGLVSDFWQVTALRALNGVFLGSVGPISQSILADTAASKSLGFSFGLIQLCSCIGRLVGGVVTTSVALLDVGMLRGWRVCFFCVGGASMVLGLLIAFFLEEIPRKKSRRRAKFVDESGGTGGPTPPAQEEQNWLSFFKDVFSQSLSTPSIVIILAEGLLGTVPWSAFSFNTMYFQYCAMSDLEAAVLTGSLLMGAAAGGVLGGLLGDRLFYWSRGHGRPLVGQVAMMCRIPLLVLAYVVVPKEEEYFYAYFLIALFVGFTSMSGVAVNRPILSDVVRPDHKGTVFAVTVALEGSSAAILGAPLVGVLAESAFGYERTSLLVKDMPDSLRLGNASALAKSLFLLTVIPWSISFVLYGMLHFTYERDQIALAKIVHEEYEHAEDDDDVAPTDASSHATLEDNMFRGVESGSEQAPVATADSDNETHRRVA</sequence>
<dbReference type="InterPro" id="IPR020846">
    <property type="entry name" value="MFS_dom"/>
</dbReference>
<keyword evidence="4 8" id="KW-1133">Transmembrane helix</keyword>
<accession>A0A086JHB9</accession>
<evidence type="ECO:0000313" key="11">
    <source>
        <dbReference type="Proteomes" id="UP000028828"/>
    </source>
</evidence>
<dbReference type="EMBL" id="AEYI02001944">
    <property type="protein sequence ID" value="KFG31537.1"/>
    <property type="molecule type" value="Genomic_DNA"/>
</dbReference>
<feature type="domain" description="Major facilitator superfamily (MFS) profile" evidence="9">
    <location>
        <begin position="52"/>
        <end position="482"/>
    </location>
</feature>
<feature type="transmembrane region" description="Helical" evidence="8">
    <location>
        <begin position="378"/>
        <end position="404"/>
    </location>
</feature>
<evidence type="ECO:0000256" key="8">
    <source>
        <dbReference type="SAM" id="Phobius"/>
    </source>
</evidence>
<dbReference type="GO" id="GO:0022857">
    <property type="term" value="F:transmembrane transporter activity"/>
    <property type="evidence" value="ECO:0007669"/>
    <property type="project" value="InterPro"/>
</dbReference>
<feature type="transmembrane region" description="Helical" evidence="8">
    <location>
        <begin position="416"/>
        <end position="440"/>
    </location>
</feature>
<dbReference type="Pfam" id="PF07690">
    <property type="entry name" value="MFS_1"/>
    <property type="match status" value="1"/>
</dbReference>
<dbReference type="InterPro" id="IPR011701">
    <property type="entry name" value="MFS"/>
</dbReference>
<dbReference type="VEuPathDB" id="ToxoDB:TGP89_216820"/>
<evidence type="ECO:0000256" key="5">
    <source>
        <dbReference type="ARBA" id="ARBA00023136"/>
    </source>
</evidence>
<comment type="subcellular location">
    <subcellularLocation>
        <location evidence="1">Membrane</location>
        <topology evidence="1">Multi-pass membrane protein</topology>
    </subcellularLocation>
</comment>
<evidence type="ECO:0000256" key="1">
    <source>
        <dbReference type="ARBA" id="ARBA00004141"/>
    </source>
</evidence>
<dbReference type="GO" id="GO:0016020">
    <property type="term" value="C:membrane"/>
    <property type="evidence" value="ECO:0007669"/>
    <property type="project" value="UniProtKB-SubCell"/>
</dbReference>
<feature type="transmembrane region" description="Helical" evidence="8">
    <location>
        <begin position="472"/>
        <end position="494"/>
    </location>
</feature>
<dbReference type="CDD" id="cd17328">
    <property type="entry name" value="MFS_spinster_like"/>
    <property type="match status" value="1"/>
</dbReference>
<dbReference type="OrthoDB" id="440755at2759"/>
<feature type="transmembrane region" description="Helical" evidence="8">
    <location>
        <begin position="177"/>
        <end position="201"/>
    </location>
</feature>
<evidence type="ECO:0000256" key="3">
    <source>
        <dbReference type="ARBA" id="ARBA00022692"/>
    </source>
</evidence>
<comment type="similarity">
    <text evidence="6">Belongs to the major facilitator superfamily. Spinster (TC 2.A.1.49) family.</text>
</comment>
<evidence type="ECO:0000256" key="4">
    <source>
        <dbReference type="ARBA" id="ARBA00022989"/>
    </source>
</evidence>
<dbReference type="InterPro" id="IPR036259">
    <property type="entry name" value="MFS_trans_sf"/>
</dbReference>
<dbReference type="SUPFAM" id="SSF103473">
    <property type="entry name" value="MFS general substrate transporter"/>
    <property type="match status" value="1"/>
</dbReference>
<evidence type="ECO:0000259" key="9">
    <source>
        <dbReference type="PROSITE" id="PS50850"/>
    </source>
</evidence>
<dbReference type="PROSITE" id="PS50850">
    <property type="entry name" value="MFS"/>
    <property type="match status" value="1"/>
</dbReference>
<dbReference type="PANTHER" id="PTHR23505:SF52">
    <property type="entry name" value="MAJOR FACILITATOR SUPERFAMILY PROTEIN"/>
    <property type="match status" value="1"/>
</dbReference>
<protein>
    <submittedName>
        <fullName evidence="10">Transporter, major facilitator family protein</fullName>
    </submittedName>
</protein>
<feature type="transmembrane region" description="Helical" evidence="8">
    <location>
        <begin position="350"/>
        <end position="372"/>
    </location>
</feature>
<feature type="transmembrane region" description="Helical" evidence="8">
    <location>
        <begin position="277"/>
        <end position="296"/>
    </location>
</feature>
<name>A0A086JHB9_TOXGO</name>
<proteinExistence type="inferred from homology"/>
<dbReference type="AlphaFoldDB" id="A0A086JHB9"/>
<feature type="transmembrane region" description="Helical" evidence="8">
    <location>
        <begin position="116"/>
        <end position="135"/>
    </location>
</feature>
<reference evidence="10 11" key="1">
    <citation type="submission" date="2014-03" db="EMBL/GenBank/DDBJ databases">
        <authorList>
            <person name="Sibley D."/>
            <person name="Venepally P."/>
            <person name="Karamycheva S."/>
            <person name="Hadjithomas M."/>
            <person name="Khan A."/>
            <person name="Brunk B."/>
            <person name="Roos D."/>
            <person name="Caler E."/>
            <person name="Lorenzi H."/>
        </authorList>
    </citation>
    <scope>NUCLEOTIDE SEQUENCE [LARGE SCALE GENOMIC DNA]</scope>
    <source>
        <strain evidence="11">p89</strain>
    </source>
</reference>
<feature type="transmembrane region" description="Helical" evidence="8">
    <location>
        <begin position="207"/>
        <end position="231"/>
    </location>
</feature>
<keyword evidence="5 8" id="KW-0472">Membrane</keyword>
<feature type="region of interest" description="Disordered" evidence="7">
    <location>
        <begin position="512"/>
        <end position="560"/>
    </location>
</feature>
<keyword evidence="3 8" id="KW-0812">Transmembrane</keyword>
<comment type="caution">
    <text evidence="10">The sequence shown here is derived from an EMBL/GenBank/DDBJ whole genome shotgun (WGS) entry which is preliminary data.</text>
</comment>
<organism evidence="10 11">
    <name type="scientific">Toxoplasma gondii p89</name>
    <dbReference type="NCBI Taxonomy" id="943119"/>
    <lineage>
        <taxon>Eukaryota</taxon>
        <taxon>Sar</taxon>
        <taxon>Alveolata</taxon>
        <taxon>Apicomplexa</taxon>
        <taxon>Conoidasida</taxon>
        <taxon>Coccidia</taxon>
        <taxon>Eucoccidiorida</taxon>
        <taxon>Eimeriorina</taxon>
        <taxon>Sarcocystidae</taxon>
        <taxon>Toxoplasma</taxon>
    </lineage>
</organism>
<evidence type="ECO:0000256" key="6">
    <source>
        <dbReference type="ARBA" id="ARBA00024338"/>
    </source>
</evidence>
<feature type="region of interest" description="Disordered" evidence="7">
    <location>
        <begin position="1"/>
        <end position="41"/>
    </location>
</feature>
<feature type="transmembrane region" description="Helical" evidence="8">
    <location>
        <begin position="316"/>
        <end position="338"/>
    </location>
</feature>
<dbReference type="InterPro" id="IPR044770">
    <property type="entry name" value="MFS_spinster-like"/>
</dbReference>
<gene>
    <name evidence="10" type="ORF">TGP89_216820</name>
</gene>
<feature type="transmembrane region" description="Helical" evidence="8">
    <location>
        <begin position="87"/>
        <end position="109"/>
    </location>
</feature>
<keyword evidence="2" id="KW-0813">Transport</keyword>
<feature type="transmembrane region" description="Helical" evidence="8">
    <location>
        <begin position="147"/>
        <end position="165"/>
    </location>
</feature>
<evidence type="ECO:0000256" key="2">
    <source>
        <dbReference type="ARBA" id="ARBA00022448"/>
    </source>
</evidence>